<evidence type="ECO:0000256" key="5">
    <source>
        <dbReference type="NCBIfam" id="TIGR02228"/>
    </source>
</evidence>
<evidence type="ECO:0000256" key="2">
    <source>
        <dbReference type="ARBA" id="ARBA00022692"/>
    </source>
</evidence>
<accession>A0A512PET3</accession>
<dbReference type="SUPFAM" id="SSF51306">
    <property type="entry name" value="LexA/Signal peptidase"/>
    <property type="match status" value="1"/>
</dbReference>
<dbReference type="EC" id="3.4.21.89" evidence="5"/>
<protein>
    <recommendedName>
        <fullName evidence="5">Signal peptidase I</fullName>
        <ecNumber evidence="5">3.4.21.89</ecNumber>
    </recommendedName>
</protein>
<evidence type="ECO:0000256" key="3">
    <source>
        <dbReference type="ARBA" id="ARBA00022989"/>
    </source>
</evidence>
<comment type="subcellular location">
    <subcellularLocation>
        <location evidence="1">Membrane</location>
    </subcellularLocation>
</comment>
<dbReference type="GO" id="GO:0006465">
    <property type="term" value="P:signal peptide processing"/>
    <property type="evidence" value="ECO:0007669"/>
    <property type="project" value="UniProtKB-UniRule"/>
</dbReference>
<sequence length="193" mass="20114">MTSTHEPAAPEAPRARRVLRAVPTVLLYGAAIVAAWFLWPSSLGGCTTLTIVSGHSMEPTYYTGDVVVARCGEPQVGDVVVYQPADLGGARIIHRIIGGDGASGWQMQGDNNGFVDPFSPTDAEVVGIASVHLPKVGLAAAALTNPWIWGSLIVIAVGILLWPTRVEDDDERSQDDDAPAGPSAHVAVGEGAP</sequence>
<dbReference type="GO" id="GO:0009003">
    <property type="term" value="F:signal peptidase activity"/>
    <property type="evidence" value="ECO:0007669"/>
    <property type="project" value="UniProtKB-EC"/>
</dbReference>
<dbReference type="InterPro" id="IPR019533">
    <property type="entry name" value="Peptidase_S26"/>
</dbReference>
<dbReference type="GO" id="GO:0004252">
    <property type="term" value="F:serine-type endopeptidase activity"/>
    <property type="evidence" value="ECO:0007669"/>
    <property type="project" value="UniProtKB-UniRule"/>
</dbReference>
<evidence type="ECO:0000256" key="1">
    <source>
        <dbReference type="ARBA" id="ARBA00004370"/>
    </source>
</evidence>
<dbReference type="Proteomes" id="UP000321798">
    <property type="component" value="Unassembled WGS sequence"/>
</dbReference>
<organism evidence="9 10">
    <name type="scientific">Cellulomonas soli</name>
    <dbReference type="NCBI Taxonomy" id="931535"/>
    <lineage>
        <taxon>Bacteria</taxon>
        <taxon>Bacillati</taxon>
        <taxon>Actinomycetota</taxon>
        <taxon>Actinomycetes</taxon>
        <taxon>Micrococcales</taxon>
        <taxon>Cellulomonadaceae</taxon>
        <taxon>Cellulomonas</taxon>
    </lineage>
</organism>
<keyword evidence="3 7" id="KW-1133">Transmembrane helix</keyword>
<dbReference type="Gene3D" id="2.10.109.10">
    <property type="entry name" value="Umud Fragment, subunit A"/>
    <property type="match status" value="1"/>
</dbReference>
<gene>
    <name evidence="9" type="ORF">CSO01_24300</name>
</gene>
<feature type="region of interest" description="Disordered" evidence="6">
    <location>
        <begin position="168"/>
        <end position="193"/>
    </location>
</feature>
<keyword evidence="4 7" id="KW-0472">Membrane</keyword>
<dbReference type="AlphaFoldDB" id="A0A512PET3"/>
<evidence type="ECO:0000259" key="8">
    <source>
        <dbReference type="Pfam" id="PF10502"/>
    </source>
</evidence>
<evidence type="ECO:0000313" key="10">
    <source>
        <dbReference type="Proteomes" id="UP000321798"/>
    </source>
</evidence>
<dbReference type="OrthoDB" id="3178064at2"/>
<evidence type="ECO:0000313" key="9">
    <source>
        <dbReference type="EMBL" id="GEP69715.1"/>
    </source>
</evidence>
<name>A0A512PET3_9CELL</name>
<feature type="transmembrane region" description="Helical" evidence="7">
    <location>
        <begin position="21"/>
        <end position="39"/>
    </location>
</feature>
<comment type="caution">
    <text evidence="9">The sequence shown here is derived from an EMBL/GenBank/DDBJ whole genome shotgun (WGS) entry which is preliminary data.</text>
</comment>
<keyword evidence="2 7" id="KW-0812">Transmembrane</keyword>
<keyword evidence="10" id="KW-1185">Reference proteome</keyword>
<evidence type="ECO:0000256" key="6">
    <source>
        <dbReference type="SAM" id="MobiDB-lite"/>
    </source>
</evidence>
<dbReference type="EMBL" id="BKAL01000008">
    <property type="protein sequence ID" value="GEP69715.1"/>
    <property type="molecule type" value="Genomic_DNA"/>
</dbReference>
<reference evidence="9 10" key="1">
    <citation type="submission" date="2019-07" db="EMBL/GenBank/DDBJ databases">
        <title>Whole genome shotgun sequence of Cellulomonas soli NBRC 109434.</title>
        <authorList>
            <person name="Hosoyama A."/>
            <person name="Uohara A."/>
            <person name="Ohji S."/>
            <person name="Ichikawa N."/>
        </authorList>
    </citation>
    <scope>NUCLEOTIDE SEQUENCE [LARGE SCALE GENOMIC DNA]</scope>
    <source>
        <strain evidence="9 10">NBRC 109434</strain>
    </source>
</reference>
<dbReference type="Pfam" id="PF10502">
    <property type="entry name" value="Peptidase_S26"/>
    <property type="match status" value="1"/>
</dbReference>
<dbReference type="InterPro" id="IPR036286">
    <property type="entry name" value="LexA/Signal_pep-like_sf"/>
</dbReference>
<evidence type="ECO:0000256" key="7">
    <source>
        <dbReference type="SAM" id="Phobius"/>
    </source>
</evidence>
<evidence type="ECO:0000256" key="4">
    <source>
        <dbReference type="ARBA" id="ARBA00023136"/>
    </source>
</evidence>
<dbReference type="InterPro" id="IPR001733">
    <property type="entry name" value="Peptidase_S26B"/>
</dbReference>
<feature type="transmembrane region" description="Helical" evidence="7">
    <location>
        <begin position="147"/>
        <end position="164"/>
    </location>
</feature>
<dbReference type="CDD" id="cd06462">
    <property type="entry name" value="Peptidase_S24_S26"/>
    <property type="match status" value="1"/>
</dbReference>
<dbReference type="NCBIfam" id="TIGR02228">
    <property type="entry name" value="sigpep_I_arch"/>
    <property type="match status" value="1"/>
</dbReference>
<dbReference type="GO" id="GO:0016020">
    <property type="term" value="C:membrane"/>
    <property type="evidence" value="ECO:0007669"/>
    <property type="project" value="UniProtKB-SubCell"/>
</dbReference>
<feature type="domain" description="Peptidase S26" evidence="8">
    <location>
        <begin position="47"/>
        <end position="101"/>
    </location>
</feature>
<proteinExistence type="predicted"/>
<dbReference type="RefSeq" id="WP_146953472.1">
    <property type="nucleotide sequence ID" value="NZ_BAABBJ010000001.1"/>
</dbReference>
<feature type="compositionally biased region" description="Acidic residues" evidence="6">
    <location>
        <begin position="168"/>
        <end position="178"/>
    </location>
</feature>